<sequence>MFSARKFNLCAVALLIALLSLILVAAGCGGSGGQGGSGEQGGAAKVERISVATGGTGGTYYPYGGGMVGIINSKAENVEATAEVTGASVENARLLDSGEAQMGLLMNDVVYQAYKGENQFDKPIELRTFMGMYANIMHVVTLADGSAKSIADIKGKKVSVGAPGSGTENMSNQIFESLGIKYDDFQVMRLSFSENTEALRDHVIDVGVWSVGAPTSSIMDLATTHKIRILPFTDQEMAKITEKYPYYNATVIPAGTYSGIDQDVHTPAVWNSVVVHKSMSEELAYKLAKALFENNADLVAVYAGAKESTPENTIASAVVPLHPGVIKYFKEKGIDVPDNLVPPEMK</sequence>
<dbReference type="CDD" id="cd13520">
    <property type="entry name" value="PBP2_TAXI_TRAP"/>
    <property type="match status" value="1"/>
</dbReference>
<evidence type="ECO:0000313" key="3">
    <source>
        <dbReference type="Proteomes" id="UP000239549"/>
    </source>
</evidence>
<comment type="caution">
    <text evidence="2">The sequence shown here is derived from an EMBL/GenBank/DDBJ whole genome shotgun (WGS) entry which is preliminary data.</text>
</comment>
<keyword evidence="3" id="KW-1185">Reference proteome</keyword>
<gene>
    <name evidence="2" type="ORF">DCCM_3862</name>
</gene>
<feature type="chain" id="PRO_5039188138" evidence="1">
    <location>
        <begin position="26"/>
        <end position="346"/>
    </location>
</feature>
<dbReference type="AlphaFoldDB" id="A0A2L2XF36"/>
<dbReference type="Pfam" id="PF16868">
    <property type="entry name" value="NMT1_3"/>
    <property type="match status" value="1"/>
</dbReference>
<dbReference type="InterPro" id="IPR011852">
    <property type="entry name" value="TRAP_TAXI"/>
</dbReference>
<name>A0A2L2XF36_9FIRM</name>
<accession>A0A2L2XF36</accession>
<dbReference type="EMBL" id="BFAV01000150">
    <property type="protein sequence ID" value="GBF34742.1"/>
    <property type="molecule type" value="Genomic_DNA"/>
</dbReference>
<reference evidence="3" key="1">
    <citation type="submission" date="2018-02" db="EMBL/GenBank/DDBJ databases">
        <title>Genome sequence of Desulfocucumis palustris strain NAW-5.</title>
        <authorList>
            <person name="Watanabe M."/>
            <person name="Kojima H."/>
            <person name="Fukui M."/>
        </authorList>
    </citation>
    <scope>NUCLEOTIDE SEQUENCE [LARGE SCALE GENOMIC DNA]</scope>
    <source>
        <strain evidence="3">NAW-5</strain>
    </source>
</reference>
<keyword evidence="2" id="KW-0675">Receptor</keyword>
<dbReference type="Gene3D" id="3.40.190.10">
    <property type="entry name" value="Periplasmic binding protein-like II"/>
    <property type="match status" value="2"/>
</dbReference>
<keyword evidence="1" id="KW-0732">Signal</keyword>
<dbReference type="RefSeq" id="WP_104372928.1">
    <property type="nucleotide sequence ID" value="NZ_BFAV01000150.1"/>
</dbReference>
<evidence type="ECO:0000256" key="1">
    <source>
        <dbReference type="SAM" id="SignalP"/>
    </source>
</evidence>
<proteinExistence type="predicted"/>
<dbReference type="OrthoDB" id="9776669at2"/>
<evidence type="ECO:0000313" key="2">
    <source>
        <dbReference type="EMBL" id="GBF34742.1"/>
    </source>
</evidence>
<dbReference type="PANTHER" id="PTHR42941:SF1">
    <property type="entry name" value="SLL1037 PROTEIN"/>
    <property type="match status" value="1"/>
</dbReference>
<dbReference type="Proteomes" id="UP000239549">
    <property type="component" value="Unassembled WGS sequence"/>
</dbReference>
<dbReference type="SUPFAM" id="SSF53850">
    <property type="entry name" value="Periplasmic binding protein-like II"/>
    <property type="match status" value="1"/>
</dbReference>
<protein>
    <submittedName>
        <fullName evidence="2">TRAP transporter solute receptor</fullName>
    </submittedName>
</protein>
<feature type="signal peptide" evidence="1">
    <location>
        <begin position="1"/>
        <end position="25"/>
    </location>
</feature>
<dbReference type="PROSITE" id="PS51257">
    <property type="entry name" value="PROKAR_LIPOPROTEIN"/>
    <property type="match status" value="1"/>
</dbReference>
<dbReference type="PANTHER" id="PTHR42941">
    <property type="entry name" value="SLL1037 PROTEIN"/>
    <property type="match status" value="1"/>
</dbReference>
<dbReference type="NCBIfam" id="TIGR02122">
    <property type="entry name" value="TRAP_TAXI"/>
    <property type="match status" value="1"/>
</dbReference>
<organism evidence="2 3">
    <name type="scientific">Desulfocucumis palustris</name>
    <dbReference type="NCBI Taxonomy" id="1898651"/>
    <lineage>
        <taxon>Bacteria</taxon>
        <taxon>Bacillati</taxon>
        <taxon>Bacillota</taxon>
        <taxon>Clostridia</taxon>
        <taxon>Eubacteriales</taxon>
        <taxon>Desulfocucumaceae</taxon>
        <taxon>Desulfocucumis</taxon>
    </lineage>
</organism>